<evidence type="ECO:0000256" key="3">
    <source>
        <dbReference type="ARBA" id="ARBA00022692"/>
    </source>
</evidence>
<dbReference type="PIRSF" id="PIRSF038958">
    <property type="entry name" value="PG_synth_SpoVB"/>
    <property type="match status" value="1"/>
</dbReference>
<feature type="transmembrane region" description="Helical" evidence="6">
    <location>
        <begin position="481"/>
        <end position="499"/>
    </location>
</feature>
<feature type="transmembrane region" description="Helical" evidence="6">
    <location>
        <begin position="190"/>
        <end position="209"/>
    </location>
</feature>
<evidence type="ECO:0000256" key="5">
    <source>
        <dbReference type="ARBA" id="ARBA00023136"/>
    </source>
</evidence>
<feature type="transmembrane region" description="Helical" evidence="6">
    <location>
        <begin position="349"/>
        <end position="370"/>
    </location>
</feature>
<sequence length="514" mass="56338">MNGQVSQVEGNGVGYLKPALFRFNAMFFVKIMGLIGRVALTRWIGAEGVGLYQAAYSFYGLLLAIIPGGLPTALALTTARDARTGWRLFKWVSAILALMTLIICLCAFRFSNEIANVLGYPNLGFAIRCLAPALIIVPILSLARGYIQGLERFRSIAWSEILEQFVRVAALIVVVPVLLTGSIATAVGGSIVGTPIGAIFAIMFLAVVVRDAREHEPITLSGNTRLAPAFMALLKTSMAITVTRLLIPVSDFTDMILIPKRLHAAGYSAAEAIEIYGVMTGMAVVLAYVPTIFTAALSHTITIRMAEDWQAGRIDFFRRRLLAAFKIGWIWGLSSGTFLYIFAPELSMIIFGSTEAILPVRYLAILPLLVGIREISTSLLWAKNHKSPPFIGLMLGIAINAVLIYICVAIPGFGYAGISIAIISMELIAVLWNLFHLRIFRFAWARSLSIVQDTSVFVLAVFAVFGLHSVFDLAGDTRFRWIAWLPGMLMYGVFFGLYFKMRCGRDGGTYSIFD</sequence>
<dbReference type="Proteomes" id="UP000316330">
    <property type="component" value="Unassembled WGS sequence"/>
</dbReference>
<feature type="transmembrane region" description="Helical" evidence="6">
    <location>
        <begin position="417"/>
        <end position="435"/>
    </location>
</feature>
<dbReference type="EMBL" id="VNJJ01000003">
    <property type="protein sequence ID" value="TVY02116.1"/>
    <property type="molecule type" value="Genomic_DNA"/>
</dbReference>
<evidence type="ECO:0000313" key="8">
    <source>
        <dbReference type="Proteomes" id="UP000316330"/>
    </source>
</evidence>
<evidence type="ECO:0000256" key="2">
    <source>
        <dbReference type="ARBA" id="ARBA00022475"/>
    </source>
</evidence>
<feature type="transmembrane region" description="Helical" evidence="6">
    <location>
        <begin position="275"/>
        <end position="300"/>
    </location>
</feature>
<feature type="transmembrane region" description="Helical" evidence="6">
    <location>
        <begin position="390"/>
        <end position="411"/>
    </location>
</feature>
<feature type="transmembrane region" description="Helical" evidence="6">
    <location>
        <begin position="88"/>
        <end position="111"/>
    </location>
</feature>
<dbReference type="PANTHER" id="PTHR30250">
    <property type="entry name" value="PST FAMILY PREDICTED COLANIC ACID TRANSPORTER"/>
    <property type="match status" value="1"/>
</dbReference>
<dbReference type="InterPro" id="IPR050833">
    <property type="entry name" value="Poly_Biosynth_Transport"/>
</dbReference>
<name>A0A559JQF7_9BACL</name>
<dbReference type="PANTHER" id="PTHR30250:SF21">
    <property type="entry name" value="LIPID II FLIPPASE MURJ"/>
    <property type="match status" value="1"/>
</dbReference>
<dbReference type="GO" id="GO:0005886">
    <property type="term" value="C:plasma membrane"/>
    <property type="evidence" value="ECO:0007669"/>
    <property type="project" value="UniProtKB-SubCell"/>
</dbReference>
<keyword evidence="4 6" id="KW-1133">Transmembrane helix</keyword>
<keyword evidence="5 6" id="KW-0472">Membrane</keyword>
<organism evidence="7 8">
    <name type="scientific">Cohnella terricola</name>
    <dbReference type="NCBI Taxonomy" id="1289167"/>
    <lineage>
        <taxon>Bacteria</taxon>
        <taxon>Bacillati</taxon>
        <taxon>Bacillota</taxon>
        <taxon>Bacilli</taxon>
        <taxon>Bacillales</taxon>
        <taxon>Paenibacillaceae</taxon>
        <taxon>Cohnella</taxon>
    </lineage>
</organism>
<feature type="transmembrane region" description="Helical" evidence="6">
    <location>
        <begin position="456"/>
        <end position="475"/>
    </location>
</feature>
<feature type="transmembrane region" description="Helical" evidence="6">
    <location>
        <begin position="164"/>
        <end position="184"/>
    </location>
</feature>
<feature type="transmembrane region" description="Helical" evidence="6">
    <location>
        <begin position="123"/>
        <end position="143"/>
    </location>
</feature>
<evidence type="ECO:0000256" key="1">
    <source>
        <dbReference type="ARBA" id="ARBA00004651"/>
    </source>
</evidence>
<dbReference type="InterPro" id="IPR002797">
    <property type="entry name" value="Polysacc_synth"/>
</dbReference>
<evidence type="ECO:0000313" key="7">
    <source>
        <dbReference type="EMBL" id="TVY02116.1"/>
    </source>
</evidence>
<keyword evidence="8" id="KW-1185">Reference proteome</keyword>
<evidence type="ECO:0000256" key="4">
    <source>
        <dbReference type="ARBA" id="ARBA00022989"/>
    </source>
</evidence>
<feature type="transmembrane region" description="Helical" evidence="6">
    <location>
        <begin position="25"/>
        <end position="44"/>
    </location>
</feature>
<dbReference type="OrthoDB" id="9775950at2"/>
<comment type="subcellular location">
    <subcellularLocation>
        <location evidence="1">Cell membrane</location>
        <topology evidence="1">Multi-pass membrane protein</topology>
    </subcellularLocation>
</comment>
<keyword evidence="3 6" id="KW-0812">Transmembrane</keyword>
<reference evidence="7 8" key="1">
    <citation type="submission" date="2019-07" db="EMBL/GenBank/DDBJ databases">
        <authorList>
            <person name="Kim J."/>
        </authorList>
    </citation>
    <scope>NUCLEOTIDE SEQUENCE [LARGE SCALE GENOMIC DNA]</scope>
    <source>
        <strain evidence="7 8">G13</strain>
    </source>
</reference>
<proteinExistence type="predicted"/>
<feature type="transmembrane region" description="Helical" evidence="6">
    <location>
        <begin position="321"/>
        <end position="343"/>
    </location>
</feature>
<protein>
    <submittedName>
        <fullName evidence="7">Oligosaccharide flippase family protein</fullName>
    </submittedName>
</protein>
<accession>A0A559JQF7</accession>
<gene>
    <name evidence="7" type="ORF">FPZ45_06640</name>
</gene>
<dbReference type="InterPro" id="IPR024923">
    <property type="entry name" value="PG_synth_SpoVB"/>
</dbReference>
<comment type="caution">
    <text evidence="7">The sequence shown here is derived from an EMBL/GenBank/DDBJ whole genome shotgun (WGS) entry which is preliminary data.</text>
</comment>
<dbReference type="RefSeq" id="WP_144699688.1">
    <property type="nucleotide sequence ID" value="NZ_VNJJ01000003.1"/>
</dbReference>
<feature type="transmembrane region" description="Helical" evidence="6">
    <location>
        <begin position="229"/>
        <end position="247"/>
    </location>
</feature>
<evidence type="ECO:0000256" key="6">
    <source>
        <dbReference type="SAM" id="Phobius"/>
    </source>
</evidence>
<dbReference type="Pfam" id="PF01943">
    <property type="entry name" value="Polysacc_synt"/>
    <property type="match status" value="1"/>
</dbReference>
<dbReference type="AlphaFoldDB" id="A0A559JQF7"/>
<feature type="transmembrane region" description="Helical" evidence="6">
    <location>
        <begin position="56"/>
        <end position="76"/>
    </location>
</feature>
<keyword evidence="2" id="KW-1003">Cell membrane</keyword>